<sequence>MRSHAPDTARPALRADDATFDTRPSGTRAHTVADRAHVPLEIKPVSWFDIPMTLLARSGGECPASSAPGPGPLPIRFSPRRRLR</sequence>
<name>A0AAD0Q0A4_9ACTN</name>
<feature type="compositionally biased region" description="Basic and acidic residues" evidence="1">
    <location>
        <begin position="1"/>
        <end position="17"/>
    </location>
</feature>
<dbReference type="AlphaFoldDB" id="A0AAD0Q0A4"/>
<dbReference type="EMBL" id="CP030930">
    <property type="protein sequence ID" value="AXI69881.1"/>
    <property type="molecule type" value="Genomic_DNA"/>
</dbReference>
<gene>
    <name evidence="2" type="ORF">DTW94_00250</name>
</gene>
<feature type="region of interest" description="Disordered" evidence="1">
    <location>
        <begin position="1"/>
        <end position="32"/>
    </location>
</feature>
<organism evidence="2 3">
    <name type="scientific">Streptomyces cavourensis</name>
    <dbReference type="NCBI Taxonomy" id="67258"/>
    <lineage>
        <taxon>Bacteria</taxon>
        <taxon>Bacillati</taxon>
        <taxon>Actinomycetota</taxon>
        <taxon>Actinomycetes</taxon>
        <taxon>Kitasatosporales</taxon>
        <taxon>Streptomycetaceae</taxon>
        <taxon>Streptomyces</taxon>
    </lineage>
</organism>
<evidence type="ECO:0000256" key="1">
    <source>
        <dbReference type="SAM" id="MobiDB-lite"/>
    </source>
</evidence>
<dbReference type="Proteomes" id="UP000253779">
    <property type="component" value="Chromosome"/>
</dbReference>
<reference evidence="2 3" key="1">
    <citation type="submission" date="2018-07" db="EMBL/GenBank/DDBJ databases">
        <title>Complete genome sequence of soil actinomycete Streptomyces cavourensis tj430.</title>
        <authorList>
            <person name="Wang P."/>
            <person name="Huang Y."/>
        </authorList>
    </citation>
    <scope>NUCLEOTIDE SEQUENCE [LARGE SCALE GENOMIC DNA]</scope>
    <source>
        <strain evidence="2 3">TJ430</strain>
    </source>
</reference>
<feature type="region of interest" description="Disordered" evidence="1">
    <location>
        <begin position="58"/>
        <end position="84"/>
    </location>
</feature>
<protein>
    <submittedName>
        <fullName evidence="2">Uncharacterized protein</fullName>
    </submittedName>
</protein>
<evidence type="ECO:0000313" key="2">
    <source>
        <dbReference type="EMBL" id="AXI69881.1"/>
    </source>
</evidence>
<proteinExistence type="predicted"/>
<accession>A0AAD0Q0A4</accession>
<evidence type="ECO:0000313" key="3">
    <source>
        <dbReference type="Proteomes" id="UP000253779"/>
    </source>
</evidence>